<dbReference type="SUPFAM" id="SSF52972">
    <property type="entry name" value="ITPase-like"/>
    <property type="match status" value="1"/>
</dbReference>
<organism evidence="15 16">
    <name type="scientific">Adineta steineri</name>
    <dbReference type="NCBI Taxonomy" id="433720"/>
    <lineage>
        <taxon>Eukaryota</taxon>
        <taxon>Metazoa</taxon>
        <taxon>Spiralia</taxon>
        <taxon>Gnathifera</taxon>
        <taxon>Rotifera</taxon>
        <taxon>Eurotatoria</taxon>
        <taxon>Bdelloidea</taxon>
        <taxon>Adinetida</taxon>
        <taxon>Adinetidae</taxon>
        <taxon>Adineta</taxon>
    </lineage>
</organism>
<dbReference type="Pfam" id="PF01725">
    <property type="entry name" value="Ham1p_like"/>
    <property type="match status" value="1"/>
</dbReference>
<feature type="binding site" evidence="13">
    <location>
        <begin position="338"/>
        <end position="339"/>
    </location>
    <ligand>
        <name>ITP</name>
        <dbReference type="ChEBI" id="CHEBI:61402"/>
    </ligand>
</feature>
<evidence type="ECO:0000256" key="8">
    <source>
        <dbReference type="ARBA" id="ARBA00023080"/>
    </source>
</evidence>
<comment type="catalytic activity">
    <reaction evidence="13">
        <text>XTP + H2O = XMP + diphosphate + H(+)</text>
        <dbReference type="Rhea" id="RHEA:28610"/>
        <dbReference type="ChEBI" id="CHEBI:15377"/>
        <dbReference type="ChEBI" id="CHEBI:15378"/>
        <dbReference type="ChEBI" id="CHEBI:33019"/>
        <dbReference type="ChEBI" id="CHEBI:57464"/>
        <dbReference type="ChEBI" id="CHEBI:61314"/>
        <dbReference type="EC" id="3.6.1.66"/>
    </reaction>
</comment>
<keyword evidence="13" id="KW-0464">Manganese</keyword>
<dbReference type="HAMAP" id="MF_03148">
    <property type="entry name" value="HAM1_NTPase"/>
    <property type="match status" value="1"/>
</dbReference>
<comment type="cofactor">
    <cofactor evidence="13">
        <name>Mg(2+)</name>
        <dbReference type="ChEBI" id="CHEBI:18420"/>
    </cofactor>
    <cofactor evidence="13">
        <name>Mn(2+)</name>
        <dbReference type="ChEBI" id="CHEBI:29035"/>
    </cofactor>
    <text evidence="13">Binds 1 divalent metal cation per subunit; can use either Mg(2+) or Mn(2+).</text>
</comment>
<dbReference type="InterPro" id="IPR002637">
    <property type="entry name" value="RdgB/HAM1"/>
</dbReference>
<feature type="chain" id="PRO_5032557812" description="Inosine triphosphate pyrophosphatase" evidence="14">
    <location>
        <begin position="23"/>
        <end position="359"/>
    </location>
</feature>
<dbReference type="GO" id="GO:0046872">
    <property type="term" value="F:metal ion binding"/>
    <property type="evidence" value="ECO:0007669"/>
    <property type="project" value="UniProtKB-KW"/>
</dbReference>
<dbReference type="FunFam" id="3.90.950.10:FF:000003">
    <property type="entry name" value="Inosine triphosphate pyrophosphatase"/>
    <property type="match status" value="1"/>
</dbReference>
<feature type="signal peptide" evidence="14">
    <location>
        <begin position="1"/>
        <end position="22"/>
    </location>
</feature>
<keyword evidence="6 13" id="KW-0378">Hydrolase</keyword>
<keyword evidence="14" id="KW-0732">Signal</keyword>
<dbReference type="PRINTS" id="PR00069">
    <property type="entry name" value="ALDKETRDTASE"/>
</dbReference>
<comment type="subunit">
    <text evidence="13">Homodimer.</text>
</comment>
<keyword evidence="3 13" id="KW-0963">Cytoplasm</keyword>
<dbReference type="InterPro" id="IPR029001">
    <property type="entry name" value="ITPase-like_fam"/>
</dbReference>
<evidence type="ECO:0000256" key="4">
    <source>
        <dbReference type="ARBA" id="ARBA00022723"/>
    </source>
</evidence>
<evidence type="ECO:0000256" key="5">
    <source>
        <dbReference type="ARBA" id="ARBA00022741"/>
    </source>
</evidence>
<feature type="binding site" evidence="13">
    <location>
        <position position="229"/>
    </location>
    <ligand>
        <name>Mg(2+)</name>
        <dbReference type="ChEBI" id="CHEBI:18420"/>
    </ligand>
</feature>
<dbReference type="GO" id="GO:0005737">
    <property type="term" value="C:cytoplasm"/>
    <property type="evidence" value="ECO:0007669"/>
    <property type="project" value="UniProtKB-SubCell"/>
</dbReference>
<dbReference type="AlphaFoldDB" id="A0A814U8R3"/>
<dbReference type="Gene3D" id="3.90.950.10">
    <property type="match status" value="1"/>
</dbReference>
<evidence type="ECO:0000256" key="1">
    <source>
        <dbReference type="ARBA" id="ARBA00004496"/>
    </source>
</evidence>
<proteinExistence type="inferred from homology"/>
<dbReference type="CDD" id="cd00515">
    <property type="entry name" value="HAM1"/>
    <property type="match status" value="1"/>
</dbReference>
<sequence length="359" mass="39872">MLSLRIILLGLFISTFYLSSDAVRRSYSREPVVQLKNAVHGKVLMPVMGLGTKGAGLLDGTGGEYWGNEQGHNATLAWLKAGGRRIDSSSDYITQDGVGAGWIASGVPRSKIFITSKIMSIGYNEALKTFDDILASLKTDYIDLLLIHWPGDKPGTVTKPVPACKKDKSTWTDCRVQTWQALEHLFKQKKVRVFEYLDLPEYQGEAEEISREKAKLAAQSVNGPVLIEDTSLCFNALHGLPGPYIKWFLDKIGHDGLNKLLVGFDDKTAYAQCVFAFCAGPTSEPIVFDGRCNGRIVPARGPNAFGWDPIFQPDNDQGQAGNQTFAEMDKIEKNRISHRSRSLQLVKDYFAQHPEYHTK</sequence>
<dbReference type="PANTHER" id="PTHR11067">
    <property type="entry name" value="INOSINE TRIPHOSPHATE PYROPHOSPHATASE/HAM1 PROTEIN"/>
    <property type="match status" value="1"/>
</dbReference>
<evidence type="ECO:0000256" key="6">
    <source>
        <dbReference type="ARBA" id="ARBA00022801"/>
    </source>
</evidence>
<evidence type="ECO:0000256" key="9">
    <source>
        <dbReference type="ARBA" id="ARBA00054940"/>
    </source>
</evidence>
<comment type="caution">
    <text evidence="13">Lacks conserved residue(s) required for the propagation of feature annotation.</text>
</comment>
<keyword evidence="5 13" id="KW-0547">Nucleotide-binding</keyword>
<comment type="function">
    <text evidence="9">Pyrophosphatase that hydrolyzes the non-canonical purine nucleotides inosine triphosphate (ITP), deoxyinosine triphosphate (dITP) as well as 2'-deoxy-N-6-hydroxylaminopurine triphosphate (dHAPTP) and xanthosine 5'-triphosphate (XTP) to their respective monophosphate derivatives. The enzyme does not distinguish between the deoxy- and ribose forms. Probably excludes non-canonical purines from RNA and DNA precursor pools, thus preventing their incorporation into RNA and DNA and avoiding chromosomal lesions.</text>
</comment>
<comment type="similarity">
    <text evidence="2 13">Belongs to the HAM1 NTPase family.</text>
</comment>
<comment type="catalytic activity">
    <reaction evidence="10">
        <text>ITP + H2O = IMP + diphosphate + H(+)</text>
        <dbReference type="Rhea" id="RHEA:29399"/>
        <dbReference type="ChEBI" id="CHEBI:15377"/>
        <dbReference type="ChEBI" id="CHEBI:15378"/>
        <dbReference type="ChEBI" id="CHEBI:33019"/>
        <dbReference type="ChEBI" id="CHEBI:58053"/>
        <dbReference type="ChEBI" id="CHEBI:61402"/>
        <dbReference type="EC" id="3.6.1.66"/>
    </reaction>
    <physiologicalReaction direction="left-to-right" evidence="10">
        <dbReference type="Rhea" id="RHEA:29400"/>
    </physiologicalReaction>
</comment>
<feature type="binding site" evidence="13">
    <location>
        <position position="333"/>
    </location>
    <ligand>
        <name>ITP</name>
        <dbReference type="ChEBI" id="CHEBI:61402"/>
    </ligand>
</feature>
<dbReference type="GO" id="GO:0009204">
    <property type="term" value="P:deoxyribonucleoside triphosphate catabolic process"/>
    <property type="evidence" value="ECO:0007669"/>
    <property type="project" value="UniProtKB-UniRule"/>
</dbReference>
<dbReference type="GO" id="GO:0036222">
    <property type="term" value="F:XTP diphosphatase activity"/>
    <property type="evidence" value="ECO:0007669"/>
    <property type="project" value="UniProtKB-UniRule"/>
</dbReference>
<keyword evidence="4 13" id="KW-0479">Metal-binding</keyword>
<feature type="binding site" evidence="13">
    <location>
        <begin position="229"/>
        <end position="230"/>
    </location>
    <ligand>
        <name>ITP</name>
        <dbReference type="ChEBI" id="CHEBI:61402"/>
    </ligand>
</feature>
<comment type="subcellular location">
    <subcellularLocation>
        <location evidence="1 13">Cytoplasm</location>
    </subcellularLocation>
</comment>
<dbReference type="OrthoDB" id="416253at2759"/>
<evidence type="ECO:0000313" key="15">
    <source>
        <dbReference type="EMBL" id="CAF1172526.1"/>
    </source>
</evidence>
<name>A0A814U8R3_9BILA</name>
<dbReference type="EMBL" id="CAJNON010000290">
    <property type="protein sequence ID" value="CAF1172526.1"/>
    <property type="molecule type" value="Genomic_DNA"/>
</dbReference>
<dbReference type="EC" id="3.6.1.66" evidence="13"/>
<keyword evidence="7 13" id="KW-0460">Magnesium</keyword>
<gene>
    <name evidence="15" type="ORF">VCS650_LOCUS24006</name>
</gene>
<reference evidence="15" key="1">
    <citation type="submission" date="2021-02" db="EMBL/GenBank/DDBJ databases">
        <authorList>
            <person name="Nowell W R."/>
        </authorList>
    </citation>
    <scope>NUCLEOTIDE SEQUENCE</scope>
</reference>
<dbReference type="GO" id="GO:0000166">
    <property type="term" value="F:nucleotide binding"/>
    <property type="evidence" value="ECO:0007669"/>
    <property type="project" value="UniProtKB-KW"/>
</dbReference>
<evidence type="ECO:0000256" key="7">
    <source>
        <dbReference type="ARBA" id="ARBA00022842"/>
    </source>
</evidence>
<evidence type="ECO:0000313" key="16">
    <source>
        <dbReference type="Proteomes" id="UP000663891"/>
    </source>
</evidence>
<dbReference type="InterPro" id="IPR036812">
    <property type="entry name" value="NAD(P)_OxRdtase_dom_sf"/>
</dbReference>
<evidence type="ECO:0000256" key="11">
    <source>
        <dbReference type="ARBA" id="ARBA00093255"/>
    </source>
</evidence>
<dbReference type="InterPro" id="IPR020471">
    <property type="entry name" value="AKR"/>
</dbReference>
<evidence type="ECO:0000256" key="14">
    <source>
        <dbReference type="SAM" id="SignalP"/>
    </source>
</evidence>
<dbReference type="PANTHER" id="PTHR11067:SF9">
    <property type="entry name" value="INOSINE TRIPHOSPHATE PYROPHOSPHATASE"/>
    <property type="match status" value="1"/>
</dbReference>
<dbReference type="GO" id="GO:0036220">
    <property type="term" value="F:ITP diphosphatase activity"/>
    <property type="evidence" value="ECO:0007669"/>
    <property type="project" value="UniProtKB-UniRule"/>
</dbReference>
<feature type="binding site" evidence="13">
    <location>
        <position position="201"/>
    </location>
    <ligand>
        <name>Mg(2+)</name>
        <dbReference type="ChEBI" id="CHEBI:18420"/>
    </ligand>
</feature>
<comment type="catalytic activity">
    <reaction evidence="12">
        <text>N(6)-hydroxy-dATP + H2O = N(6)-hydroxy-dAMP + diphosphate + H(+)</text>
        <dbReference type="Rhea" id="RHEA:83971"/>
        <dbReference type="ChEBI" id="CHEBI:15377"/>
        <dbReference type="ChEBI" id="CHEBI:15378"/>
        <dbReference type="ChEBI" id="CHEBI:33019"/>
        <dbReference type="ChEBI" id="CHEBI:233529"/>
        <dbReference type="ChEBI" id="CHEBI:233530"/>
    </reaction>
    <physiologicalReaction direction="left-to-right" evidence="12">
        <dbReference type="Rhea" id="RHEA:83972"/>
    </physiologicalReaction>
</comment>
<accession>A0A814U8R3</accession>
<dbReference type="GO" id="GO:0035870">
    <property type="term" value="F:dITP diphosphatase activity"/>
    <property type="evidence" value="ECO:0007669"/>
    <property type="project" value="UniProtKB-UniRule"/>
</dbReference>
<evidence type="ECO:0000256" key="12">
    <source>
        <dbReference type="ARBA" id="ARBA00093271"/>
    </source>
</evidence>
<protein>
    <recommendedName>
        <fullName evidence="13">Inosine triphosphate pyrophosphatase</fullName>
        <shortName evidence="13">ITPase</shortName>
        <shortName evidence="13">Inosine triphosphatase</shortName>
        <ecNumber evidence="13">3.6.1.66</ecNumber>
    </recommendedName>
    <alternativeName>
        <fullName evidence="13">Non-canonical purine NTP pyrophosphatase</fullName>
    </alternativeName>
    <alternativeName>
        <fullName evidence="13">Non-standard purine NTP pyrophosphatase</fullName>
    </alternativeName>
    <alternativeName>
        <fullName evidence="13">Nucleoside-triphosphate diphosphatase</fullName>
    </alternativeName>
    <alternativeName>
        <fullName evidence="13">Nucleoside-triphosphate pyrophosphatase</fullName>
        <shortName evidence="13">NTPase</shortName>
    </alternativeName>
    <alternativeName>
        <fullName evidence="13">XTP/dITP diphosphatase</fullName>
    </alternativeName>
</protein>
<evidence type="ECO:0000256" key="3">
    <source>
        <dbReference type="ARBA" id="ARBA00022490"/>
    </source>
</evidence>
<evidence type="ECO:0000256" key="13">
    <source>
        <dbReference type="HAMAP-Rule" id="MF_03148"/>
    </source>
</evidence>
<evidence type="ECO:0000256" key="10">
    <source>
        <dbReference type="ARBA" id="ARBA00093218"/>
    </source>
</evidence>
<dbReference type="GO" id="GO:0009117">
    <property type="term" value="P:nucleotide metabolic process"/>
    <property type="evidence" value="ECO:0007669"/>
    <property type="project" value="UniProtKB-KW"/>
</dbReference>
<feature type="binding site" evidence="13">
    <location>
        <position position="213"/>
    </location>
    <ligand>
        <name>ITP</name>
        <dbReference type="ChEBI" id="CHEBI:61402"/>
    </ligand>
</feature>
<dbReference type="SUPFAM" id="SSF51430">
    <property type="entry name" value="NAD(P)-linked oxidoreductase"/>
    <property type="match status" value="1"/>
</dbReference>
<evidence type="ECO:0000256" key="2">
    <source>
        <dbReference type="ARBA" id="ARBA00008023"/>
    </source>
</evidence>
<comment type="caution">
    <text evidence="15">The sequence shown here is derived from an EMBL/GenBank/DDBJ whole genome shotgun (WGS) entry which is preliminary data.</text>
</comment>
<keyword evidence="8 13" id="KW-0546">Nucleotide metabolism</keyword>
<dbReference type="Proteomes" id="UP000663891">
    <property type="component" value="Unassembled WGS sequence"/>
</dbReference>
<dbReference type="GO" id="GO:0016491">
    <property type="term" value="F:oxidoreductase activity"/>
    <property type="evidence" value="ECO:0007669"/>
    <property type="project" value="InterPro"/>
</dbReference>
<comment type="function">
    <text evidence="13">Pyrophosphatase that hydrolyzes non-canonical purine nucleotides such as inosine triphosphate (ITP), deoxyinosine triphosphate (dITP) or xanthosine 5'-triphosphate (XTP) to their respective monophosphate derivatives. The enzyme does not distinguish between the deoxy- and ribose forms. Probably excludes non-canonical purines from RNA and DNA precursor pools, thus preventing their incorporation into RNA and DNA and avoiding chromosomal lesions.</text>
</comment>
<comment type="catalytic activity">
    <reaction evidence="11">
        <text>dITP + H2O = dIMP + diphosphate + H(+)</text>
        <dbReference type="Rhea" id="RHEA:28342"/>
        <dbReference type="ChEBI" id="CHEBI:15377"/>
        <dbReference type="ChEBI" id="CHEBI:15378"/>
        <dbReference type="ChEBI" id="CHEBI:33019"/>
        <dbReference type="ChEBI" id="CHEBI:61194"/>
        <dbReference type="ChEBI" id="CHEBI:61382"/>
        <dbReference type="EC" id="3.6.1.66"/>
    </reaction>
    <physiologicalReaction direction="left-to-right" evidence="11">
        <dbReference type="Rhea" id="RHEA:28343"/>
    </physiologicalReaction>
</comment>
<feature type="binding site" evidence="13">
    <location>
        <begin position="305"/>
        <end position="308"/>
    </location>
    <ligand>
        <name>ITP</name>
        <dbReference type="ChEBI" id="CHEBI:61402"/>
    </ligand>
</feature>
<dbReference type="InterPro" id="IPR027502">
    <property type="entry name" value="ITPase"/>
</dbReference>